<keyword evidence="1" id="KW-0677">Repeat</keyword>
<dbReference type="InterPro" id="IPR044605">
    <property type="entry name" value="At1g26460-like"/>
</dbReference>
<organism evidence="4 5">
    <name type="scientific">Rubus argutus</name>
    <name type="common">Southern blackberry</name>
    <dbReference type="NCBI Taxonomy" id="59490"/>
    <lineage>
        <taxon>Eukaryota</taxon>
        <taxon>Viridiplantae</taxon>
        <taxon>Streptophyta</taxon>
        <taxon>Embryophyta</taxon>
        <taxon>Tracheophyta</taxon>
        <taxon>Spermatophyta</taxon>
        <taxon>Magnoliopsida</taxon>
        <taxon>eudicotyledons</taxon>
        <taxon>Gunneridae</taxon>
        <taxon>Pentapetalae</taxon>
        <taxon>rosids</taxon>
        <taxon>fabids</taxon>
        <taxon>Rosales</taxon>
        <taxon>Rosaceae</taxon>
        <taxon>Rosoideae</taxon>
        <taxon>Rosoideae incertae sedis</taxon>
        <taxon>Rubus</taxon>
    </lineage>
</organism>
<sequence length="614" mass="68843">MASQMAILARTRSLAKGLNASPSLKTITTFSFLSQEPQLAAEPTQDPPSVPLPPNPAATYRENWRSPVHEGSSAAPSLLPLGFLQQSPSFRNQSLAQELDVPGLLNTFADWMTSQRWGDMKQLFEFWIRSLDKNGKPNKPDVNLYNHYLRANLMNGASPMEMLDLVLRMEDSGITPNTASFNLVLKAMHQGRETEAAEKLLERMLQTGNASQPDDESYNLVVDLLLHTNKIDAALKYIDLTLKSGYMVSMDVFRYCVQGCITTGKLDSLVSIIDKCKSMDENKALCPPWNLCNNIAEVALQADNSKLAFHALEFMAKWVVRGEQARPAIHLSVDEGLLLSALATAGRTYSSTLLDASWAILRRSLRQKKVPNPESFLAKISALASLGELKRAFSTLHEFETAYSNSDKEIEEELFSPFTSLYPLVVACSKNGFETLDSVYLQLEHLSRQDPPYKSVAALNCIILGCANIWDLDRAYQTFEAICSPFKLTPDIHSYNALMYAFGKLKKTLEAARVFEHLVSLGVRPNAMSYSLLVDAHLINRDPKAALSVISEMVNSGFEPSKETLKKVRRRCMRELDYESDDRVEEFAKRFNIRMGGENRRNRLFELDYSTGYA</sequence>
<evidence type="ECO:0000256" key="1">
    <source>
        <dbReference type="ARBA" id="ARBA00022737"/>
    </source>
</evidence>
<dbReference type="PROSITE" id="PS51375">
    <property type="entry name" value="PPR"/>
    <property type="match status" value="2"/>
</dbReference>
<protein>
    <recommendedName>
        <fullName evidence="6">Pentatricopeptide repeat-containing protein</fullName>
    </recommendedName>
</protein>
<reference evidence="4 5" key="1">
    <citation type="journal article" date="2023" name="G3 (Bethesda)">
        <title>A chromosome-length genome assembly and annotation of blackberry (Rubus argutus, cv. 'Hillquist').</title>
        <authorList>
            <person name="Bruna T."/>
            <person name="Aryal R."/>
            <person name="Dudchenko O."/>
            <person name="Sargent D.J."/>
            <person name="Mead D."/>
            <person name="Buti M."/>
            <person name="Cavallini A."/>
            <person name="Hytonen T."/>
            <person name="Andres J."/>
            <person name="Pham M."/>
            <person name="Weisz D."/>
            <person name="Mascagni F."/>
            <person name="Usai G."/>
            <person name="Natali L."/>
            <person name="Bassil N."/>
            <person name="Fernandez G.E."/>
            <person name="Lomsadze A."/>
            <person name="Armour M."/>
            <person name="Olukolu B."/>
            <person name="Poorten T."/>
            <person name="Britton C."/>
            <person name="Davik J."/>
            <person name="Ashrafi H."/>
            <person name="Aiden E.L."/>
            <person name="Borodovsky M."/>
            <person name="Worthington M."/>
        </authorList>
    </citation>
    <scope>NUCLEOTIDE SEQUENCE [LARGE SCALE GENOMIC DNA]</scope>
    <source>
        <strain evidence="4">PI 553951</strain>
    </source>
</reference>
<name>A0AAW1XF41_RUBAR</name>
<dbReference type="Proteomes" id="UP001457282">
    <property type="component" value="Unassembled WGS sequence"/>
</dbReference>
<feature type="region of interest" description="Disordered" evidence="3">
    <location>
        <begin position="37"/>
        <end position="61"/>
    </location>
</feature>
<feature type="compositionally biased region" description="Pro residues" evidence="3">
    <location>
        <begin position="45"/>
        <end position="56"/>
    </location>
</feature>
<evidence type="ECO:0008006" key="6">
    <source>
        <dbReference type="Google" id="ProtNLM"/>
    </source>
</evidence>
<dbReference type="AlphaFoldDB" id="A0AAW1XF41"/>
<accession>A0AAW1XF41</accession>
<gene>
    <name evidence="4" type="ORF">M0R45_022151</name>
</gene>
<dbReference type="Pfam" id="PF13041">
    <property type="entry name" value="PPR_2"/>
    <property type="match status" value="1"/>
</dbReference>
<dbReference type="EMBL" id="JBEDUW010000004">
    <property type="protein sequence ID" value="KAK9935035.1"/>
    <property type="molecule type" value="Genomic_DNA"/>
</dbReference>
<dbReference type="NCBIfam" id="TIGR00756">
    <property type="entry name" value="PPR"/>
    <property type="match status" value="2"/>
</dbReference>
<dbReference type="Gene3D" id="1.25.40.10">
    <property type="entry name" value="Tetratricopeptide repeat domain"/>
    <property type="match status" value="2"/>
</dbReference>
<feature type="repeat" description="PPR" evidence="2">
    <location>
        <begin position="491"/>
        <end position="525"/>
    </location>
</feature>
<evidence type="ECO:0000256" key="3">
    <source>
        <dbReference type="SAM" id="MobiDB-lite"/>
    </source>
</evidence>
<proteinExistence type="predicted"/>
<dbReference type="InterPro" id="IPR011990">
    <property type="entry name" value="TPR-like_helical_dom_sf"/>
</dbReference>
<dbReference type="InterPro" id="IPR002885">
    <property type="entry name" value="PPR_rpt"/>
</dbReference>
<feature type="repeat" description="PPR" evidence="2">
    <location>
        <begin position="526"/>
        <end position="560"/>
    </location>
</feature>
<keyword evidence="5" id="KW-1185">Reference proteome</keyword>
<dbReference type="PANTHER" id="PTHR47205:SF1">
    <property type="entry name" value="OS07G0599000 PROTEIN"/>
    <property type="match status" value="1"/>
</dbReference>
<evidence type="ECO:0000256" key="2">
    <source>
        <dbReference type="PROSITE-ProRule" id="PRU00708"/>
    </source>
</evidence>
<dbReference type="PANTHER" id="PTHR47205">
    <property type="entry name" value="OS07G0599000 PROTEIN"/>
    <property type="match status" value="1"/>
</dbReference>
<comment type="caution">
    <text evidence="4">The sequence shown here is derived from an EMBL/GenBank/DDBJ whole genome shotgun (WGS) entry which is preliminary data.</text>
</comment>
<evidence type="ECO:0000313" key="4">
    <source>
        <dbReference type="EMBL" id="KAK9935035.1"/>
    </source>
</evidence>
<dbReference type="Pfam" id="PF13812">
    <property type="entry name" value="PPR_3"/>
    <property type="match status" value="1"/>
</dbReference>
<evidence type="ECO:0000313" key="5">
    <source>
        <dbReference type="Proteomes" id="UP001457282"/>
    </source>
</evidence>